<feature type="transmembrane region" description="Helical" evidence="1">
    <location>
        <begin position="43"/>
        <end position="63"/>
    </location>
</feature>
<feature type="transmembrane region" description="Helical" evidence="1">
    <location>
        <begin position="12"/>
        <end position="31"/>
    </location>
</feature>
<dbReference type="OrthoDB" id="5392605at2759"/>
<organism evidence="2 3">
    <name type="scientific">Microthyrium microscopicum</name>
    <dbReference type="NCBI Taxonomy" id="703497"/>
    <lineage>
        <taxon>Eukaryota</taxon>
        <taxon>Fungi</taxon>
        <taxon>Dikarya</taxon>
        <taxon>Ascomycota</taxon>
        <taxon>Pezizomycotina</taxon>
        <taxon>Dothideomycetes</taxon>
        <taxon>Dothideomycetes incertae sedis</taxon>
        <taxon>Microthyriales</taxon>
        <taxon>Microthyriaceae</taxon>
        <taxon>Microthyrium</taxon>
    </lineage>
</organism>
<protein>
    <submittedName>
        <fullName evidence="2">Uncharacterized protein</fullName>
    </submittedName>
</protein>
<keyword evidence="1" id="KW-0812">Transmembrane</keyword>
<evidence type="ECO:0000313" key="3">
    <source>
        <dbReference type="Proteomes" id="UP000799302"/>
    </source>
</evidence>
<sequence length="195" mass="22211">MLRESEISIRRLLLTVSTFVSLFSLVAIYALRYLPEDPLHIRASLTAYVIFFLLVSVLGFVGAIKRSAPLITVFAAHLLLDSIIFFIPRILLVRYSFSLPQLICSNGKFPDPLGDHPETSAAIQHKLQDKLKTLSSPAWSEGSCLVWMWSLEVVLLCLMTLHFATQTLLCVRLFGYAKWLGRKGRLERFEREQLE</sequence>
<gene>
    <name evidence="2" type="ORF">BT63DRAFT_450136</name>
</gene>
<keyword evidence="3" id="KW-1185">Reference proteome</keyword>
<dbReference type="Proteomes" id="UP000799302">
    <property type="component" value="Unassembled WGS sequence"/>
</dbReference>
<evidence type="ECO:0000313" key="2">
    <source>
        <dbReference type="EMBL" id="KAF2675154.1"/>
    </source>
</evidence>
<keyword evidence="1" id="KW-1133">Transmembrane helix</keyword>
<keyword evidence="1" id="KW-0472">Membrane</keyword>
<feature type="transmembrane region" description="Helical" evidence="1">
    <location>
        <begin position="70"/>
        <end position="92"/>
    </location>
</feature>
<name>A0A6A6UW02_9PEZI</name>
<feature type="transmembrane region" description="Helical" evidence="1">
    <location>
        <begin position="153"/>
        <end position="175"/>
    </location>
</feature>
<reference evidence="2" key="1">
    <citation type="journal article" date="2020" name="Stud. Mycol.">
        <title>101 Dothideomycetes genomes: a test case for predicting lifestyles and emergence of pathogens.</title>
        <authorList>
            <person name="Haridas S."/>
            <person name="Albert R."/>
            <person name="Binder M."/>
            <person name="Bloem J."/>
            <person name="Labutti K."/>
            <person name="Salamov A."/>
            <person name="Andreopoulos B."/>
            <person name="Baker S."/>
            <person name="Barry K."/>
            <person name="Bills G."/>
            <person name="Bluhm B."/>
            <person name="Cannon C."/>
            <person name="Castanera R."/>
            <person name="Culley D."/>
            <person name="Daum C."/>
            <person name="Ezra D."/>
            <person name="Gonzalez J."/>
            <person name="Henrissat B."/>
            <person name="Kuo A."/>
            <person name="Liang C."/>
            <person name="Lipzen A."/>
            <person name="Lutzoni F."/>
            <person name="Magnuson J."/>
            <person name="Mondo S."/>
            <person name="Nolan M."/>
            <person name="Ohm R."/>
            <person name="Pangilinan J."/>
            <person name="Park H.-J."/>
            <person name="Ramirez L."/>
            <person name="Alfaro M."/>
            <person name="Sun H."/>
            <person name="Tritt A."/>
            <person name="Yoshinaga Y."/>
            <person name="Zwiers L.-H."/>
            <person name="Turgeon B."/>
            <person name="Goodwin S."/>
            <person name="Spatafora J."/>
            <person name="Crous P."/>
            <person name="Grigoriev I."/>
        </authorList>
    </citation>
    <scope>NUCLEOTIDE SEQUENCE</scope>
    <source>
        <strain evidence="2">CBS 115976</strain>
    </source>
</reference>
<dbReference type="AlphaFoldDB" id="A0A6A6UW02"/>
<proteinExistence type="predicted"/>
<dbReference type="EMBL" id="MU004230">
    <property type="protein sequence ID" value="KAF2675154.1"/>
    <property type="molecule type" value="Genomic_DNA"/>
</dbReference>
<evidence type="ECO:0000256" key="1">
    <source>
        <dbReference type="SAM" id="Phobius"/>
    </source>
</evidence>
<accession>A0A6A6UW02</accession>